<comment type="caution">
    <text evidence="2">The sequence shown here is derived from an EMBL/GenBank/DDBJ whole genome shotgun (WGS) entry which is preliminary data.</text>
</comment>
<dbReference type="AlphaFoldDB" id="U2SZ72"/>
<gene>
    <name evidence="2" type="ORF">HMPREF1316_0638</name>
</gene>
<dbReference type="eggNOG" id="ENOG502ZPEU">
    <property type="taxonomic scope" value="Bacteria"/>
</dbReference>
<evidence type="ECO:0000313" key="3">
    <source>
        <dbReference type="Proteomes" id="UP000016638"/>
    </source>
</evidence>
<evidence type="ECO:0000256" key="1">
    <source>
        <dbReference type="SAM" id="Phobius"/>
    </source>
</evidence>
<dbReference type="PATRIC" id="fig|1125712.3.peg.2298"/>
<keyword evidence="1" id="KW-0812">Transmembrane</keyword>
<organism evidence="2 3">
    <name type="scientific">Olsenella profusa F0195</name>
    <dbReference type="NCBI Taxonomy" id="1125712"/>
    <lineage>
        <taxon>Bacteria</taxon>
        <taxon>Bacillati</taxon>
        <taxon>Actinomycetota</taxon>
        <taxon>Coriobacteriia</taxon>
        <taxon>Coriobacteriales</taxon>
        <taxon>Atopobiaceae</taxon>
        <taxon>Olsenella</taxon>
    </lineage>
</organism>
<dbReference type="Proteomes" id="UP000016638">
    <property type="component" value="Unassembled WGS sequence"/>
</dbReference>
<feature type="transmembrane region" description="Helical" evidence="1">
    <location>
        <begin position="51"/>
        <end position="74"/>
    </location>
</feature>
<keyword evidence="3" id="KW-1185">Reference proteome</keyword>
<evidence type="ECO:0000313" key="2">
    <source>
        <dbReference type="EMBL" id="ERL06119.1"/>
    </source>
</evidence>
<keyword evidence="1" id="KW-0472">Membrane</keyword>
<dbReference type="EMBL" id="AWEZ01000069">
    <property type="protein sequence ID" value="ERL06119.1"/>
    <property type="molecule type" value="Genomic_DNA"/>
</dbReference>
<protein>
    <submittedName>
        <fullName evidence="2">Uncharacterized protein</fullName>
    </submittedName>
</protein>
<name>U2SZ72_9ACTN</name>
<keyword evidence="1" id="KW-1133">Transmembrane helix</keyword>
<dbReference type="STRING" id="1125712.HMPREF1316_0638"/>
<sequence>MLPLVVLVLFLEGRGLQLYFGEEFSQMAALPNGDVGGYAKLFGYPLLAGGWLFGGILVRVSVLVLMAAGVTACAKLARYVWKKRFD</sequence>
<reference evidence="2 3" key="1">
    <citation type="submission" date="2013-08" db="EMBL/GenBank/DDBJ databases">
        <authorList>
            <person name="Durkin A.S."/>
            <person name="Haft D.R."/>
            <person name="McCorrison J."/>
            <person name="Torralba M."/>
            <person name="Gillis M."/>
            <person name="Haft D.H."/>
            <person name="Methe B."/>
            <person name="Sutton G."/>
            <person name="Nelson K.E."/>
        </authorList>
    </citation>
    <scope>NUCLEOTIDE SEQUENCE [LARGE SCALE GENOMIC DNA]</scope>
    <source>
        <strain evidence="2 3">F0195</strain>
    </source>
</reference>
<accession>U2SZ72</accession>
<proteinExistence type="predicted"/>